<proteinExistence type="inferred from homology"/>
<dbReference type="EC" id="1.1.1.127" evidence="4"/>
<gene>
    <name evidence="4" type="primary">kduD</name>
    <name evidence="4" type="ORF">N5A92_00320</name>
</gene>
<dbReference type="Gene3D" id="3.40.50.720">
    <property type="entry name" value="NAD(P)-binding Rossmann-like Domain"/>
    <property type="match status" value="1"/>
</dbReference>
<dbReference type="PRINTS" id="PR00080">
    <property type="entry name" value="SDRFAMILY"/>
</dbReference>
<evidence type="ECO:0000313" key="4">
    <source>
        <dbReference type="EMBL" id="MCT7373492.1"/>
    </source>
</evidence>
<dbReference type="InterPro" id="IPR036291">
    <property type="entry name" value="NAD(P)-bd_dom_sf"/>
</dbReference>
<dbReference type="EMBL" id="JAOCZP010000001">
    <property type="protein sequence ID" value="MCT7373492.1"/>
    <property type="molecule type" value="Genomic_DNA"/>
</dbReference>
<dbReference type="InterPro" id="IPR002347">
    <property type="entry name" value="SDR_fam"/>
</dbReference>
<evidence type="ECO:0000313" key="5">
    <source>
        <dbReference type="Proteomes" id="UP001320831"/>
    </source>
</evidence>
<dbReference type="RefSeq" id="WP_260899814.1">
    <property type="nucleotide sequence ID" value="NZ_JAOCZP010000001.1"/>
</dbReference>
<dbReference type="InterPro" id="IPR057326">
    <property type="entry name" value="KR_dom"/>
</dbReference>
<dbReference type="PANTHER" id="PTHR42760:SF5">
    <property type="entry name" value="2-DEHYDRO-3-DEOXY-D-GLUCONATE 5-DEHYDROGENASE"/>
    <property type="match status" value="1"/>
</dbReference>
<accession>A0ABT2LGA0</accession>
<dbReference type="SMART" id="SM00822">
    <property type="entry name" value="PKS_KR"/>
    <property type="match status" value="1"/>
</dbReference>
<dbReference type="Pfam" id="PF13561">
    <property type="entry name" value="adh_short_C2"/>
    <property type="match status" value="1"/>
</dbReference>
<organism evidence="4 5">
    <name type="scientific">Chelativorans salis</name>
    <dbReference type="NCBI Taxonomy" id="2978478"/>
    <lineage>
        <taxon>Bacteria</taxon>
        <taxon>Pseudomonadati</taxon>
        <taxon>Pseudomonadota</taxon>
        <taxon>Alphaproteobacteria</taxon>
        <taxon>Hyphomicrobiales</taxon>
        <taxon>Phyllobacteriaceae</taxon>
        <taxon>Chelativorans</taxon>
    </lineage>
</organism>
<keyword evidence="2 4" id="KW-0560">Oxidoreductase</keyword>
<dbReference type="GO" id="GO:0047001">
    <property type="term" value="F:2-dehydro-3-deoxy-D-gluconate 5-dehydrogenase activity"/>
    <property type="evidence" value="ECO:0007669"/>
    <property type="project" value="UniProtKB-EC"/>
</dbReference>
<evidence type="ECO:0000259" key="3">
    <source>
        <dbReference type="SMART" id="SM00822"/>
    </source>
</evidence>
<dbReference type="InterPro" id="IPR011286">
    <property type="entry name" value="2-deoxy-D-gluc_3_DH"/>
</dbReference>
<comment type="caution">
    <text evidence="4">The sequence shown here is derived from an EMBL/GenBank/DDBJ whole genome shotgun (WGS) entry which is preliminary data.</text>
</comment>
<evidence type="ECO:0000256" key="1">
    <source>
        <dbReference type="ARBA" id="ARBA00006484"/>
    </source>
</evidence>
<reference evidence="4 5" key="1">
    <citation type="submission" date="2022-09" db="EMBL/GenBank/DDBJ databases">
        <title>Chelativorans salina sp. nov., a novel slightly halophilic bacterium isolated from a saline lake sediment enrichment.</title>
        <authorList>
            <person name="Gao L."/>
            <person name="Fang B.-Z."/>
            <person name="Li W.-J."/>
        </authorList>
    </citation>
    <scope>NUCLEOTIDE SEQUENCE [LARGE SCALE GENOMIC DNA]</scope>
    <source>
        <strain evidence="4 5">EGI FJ00035</strain>
    </source>
</reference>
<keyword evidence="5" id="KW-1185">Reference proteome</keyword>
<comment type="similarity">
    <text evidence="1">Belongs to the short-chain dehydrogenases/reductases (SDR) family.</text>
</comment>
<sequence length="249" mass="25752">MKPFDLSGRRALVTGANTGIGQGIAEALAWAGAHVVCAGRSAMDETVERIHSAGGSAEPLALDLADPKAAARTVEEVAGQGLDILVNNAGIIRRADAVDFAEADWDEVIDVNLKSAFLLSQAFGRAALAHGTGGRIVNVASVLSFQGGIRVASYTASKHGIVGLTRLLACEWAAKGINVNAIAPGYIATSNTKALREDKERYEAIVERIPAGRWGEPSDIGGAAVFLASDAAAYVHGAVLPVDGGWLAR</sequence>
<dbReference type="Proteomes" id="UP001320831">
    <property type="component" value="Unassembled WGS sequence"/>
</dbReference>
<dbReference type="PROSITE" id="PS00061">
    <property type="entry name" value="ADH_SHORT"/>
    <property type="match status" value="1"/>
</dbReference>
<dbReference type="NCBIfam" id="TIGR01832">
    <property type="entry name" value="kduD"/>
    <property type="match status" value="1"/>
</dbReference>
<evidence type="ECO:0000256" key="2">
    <source>
        <dbReference type="ARBA" id="ARBA00023002"/>
    </source>
</evidence>
<feature type="domain" description="Ketoreductase" evidence="3">
    <location>
        <begin position="9"/>
        <end position="175"/>
    </location>
</feature>
<protein>
    <submittedName>
        <fullName evidence="4">2-dehydro-3-deoxy-D-gluconate 5-dehydrogenase KduD</fullName>
        <ecNumber evidence="4">1.1.1.127</ecNumber>
    </submittedName>
</protein>
<dbReference type="PRINTS" id="PR00081">
    <property type="entry name" value="GDHRDH"/>
</dbReference>
<dbReference type="PANTHER" id="PTHR42760">
    <property type="entry name" value="SHORT-CHAIN DEHYDROGENASES/REDUCTASES FAMILY MEMBER"/>
    <property type="match status" value="1"/>
</dbReference>
<dbReference type="InterPro" id="IPR020904">
    <property type="entry name" value="Sc_DH/Rdtase_CS"/>
</dbReference>
<dbReference type="SUPFAM" id="SSF51735">
    <property type="entry name" value="NAD(P)-binding Rossmann-fold domains"/>
    <property type="match status" value="1"/>
</dbReference>
<name>A0ABT2LGA0_9HYPH</name>